<gene>
    <name evidence="1" type="ORF">HU668_18050</name>
</gene>
<dbReference type="RefSeq" id="WP_164092199.1">
    <property type="nucleotide sequence ID" value="NZ_JABWPE010000025.1"/>
</dbReference>
<evidence type="ECO:0000313" key="1">
    <source>
        <dbReference type="EMBL" id="NUY98361.1"/>
    </source>
</evidence>
<dbReference type="Proteomes" id="UP000566985">
    <property type="component" value="Unassembled WGS sequence"/>
</dbReference>
<dbReference type="EMBL" id="JABWPM010000025">
    <property type="protein sequence ID" value="NUY98361.1"/>
    <property type="molecule type" value="Genomic_DNA"/>
</dbReference>
<dbReference type="AlphaFoldDB" id="A0A7Y6NH54"/>
<dbReference type="GeneID" id="57347016"/>
<organism evidence="1 2">
    <name type="scientific">Pantoea brenneri</name>
    <dbReference type="NCBI Taxonomy" id="472694"/>
    <lineage>
        <taxon>Bacteria</taxon>
        <taxon>Pseudomonadati</taxon>
        <taxon>Pseudomonadota</taxon>
        <taxon>Gammaproteobacteria</taxon>
        <taxon>Enterobacterales</taxon>
        <taxon>Erwiniaceae</taxon>
        <taxon>Pantoea</taxon>
    </lineage>
</organism>
<name>A0A7Y6NH54_9GAMM</name>
<comment type="caution">
    <text evidence="1">The sequence shown here is derived from an EMBL/GenBank/DDBJ whole genome shotgun (WGS) entry which is preliminary data.</text>
</comment>
<protein>
    <submittedName>
        <fullName evidence="1">Uncharacterized protein</fullName>
    </submittedName>
</protein>
<reference evidence="1 2" key="1">
    <citation type="submission" date="2020-05" db="EMBL/GenBank/DDBJ databases">
        <title>Whole Genome Sequences of Enterobacteriales Associated with the International Space Station.</title>
        <authorList>
            <person name="Bharadwaj A."/>
            <person name="Daudu R."/>
            <person name="Singh N."/>
            <person name="Wood J."/>
            <person name="Debieu M."/>
            <person name="Mason C."/>
            <person name="Wang C."/>
            <person name="Venkateswaran K."/>
        </authorList>
    </citation>
    <scope>NUCLEOTIDE SEQUENCE [LARGE SCALE GENOMIC DNA]</scope>
    <source>
        <strain evidence="1 2">IF5SW-B1</strain>
    </source>
</reference>
<proteinExistence type="predicted"/>
<accession>A0A7Y6NH54</accession>
<evidence type="ECO:0000313" key="2">
    <source>
        <dbReference type="Proteomes" id="UP000566985"/>
    </source>
</evidence>
<sequence>MRNPYPCRGLDYLLRDMYDLREPDGELAVMLNTINESDTSTWYQHLPLLEEFYAPAC</sequence>